<proteinExistence type="predicted"/>
<keyword evidence="2" id="KW-1185">Reference proteome</keyword>
<gene>
    <name evidence="1" type="ORF">CLUMA_CG006688</name>
</gene>
<evidence type="ECO:0000313" key="2">
    <source>
        <dbReference type="Proteomes" id="UP000183832"/>
    </source>
</evidence>
<evidence type="ECO:0000313" key="1">
    <source>
        <dbReference type="EMBL" id="CRK93109.1"/>
    </source>
</evidence>
<dbReference type="AlphaFoldDB" id="A0A1J1HYK9"/>
<protein>
    <submittedName>
        <fullName evidence="1">CLUMA_CG006688, isoform A</fullName>
    </submittedName>
</protein>
<sequence>MDIWLQSMYVSKILKQILKWSGSLRHFHSFTVQKGKIANSKISVNLAFLQSKQTLVDFRLTTSRLQAIDLTLDYFQSLKVHKWITSGF</sequence>
<dbReference type="EMBL" id="CVRI01000036">
    <property type="protein sequence ID" value="CRK93109.1"/>
    <property type="molecule type" value="Genomic_DNA"/>
</dbReference>
<reference evidence="1 2" key="1">
    <citation type="submission" date="2015-04" db="EMBL/GenBank/DDBJ databases">
        <authorList>
            <person name="Syromyatnikov M.Y."/>
            <person name="Popov V.N."/>
        </authorList>
    </citation>
    <scope>NUCLEOTIDE SEQUENCE [LARGE SCALE GENOMIC DNA]</scope>
</reference>
<name>A0A1J1HYK9_9DIPT</name>
<organism evidence="1 2">
    <name type="scientific">Clunio marinus</name>
    <dbReference type="NCBI Taxonomy" id="568069"/>
    <lineage>
        <taxon>Eukaryota</taxon>
        <taxon>Metazoa</taxon>
        <taxon>Ecdysozoa</taxon>
        <taxon>Arthropoda</taxon>
        <taxon>Hexapoda</taxon>
        <taxon>Insecta</taxon>
        <taxon>Pterygota</taxon>
        <taxon>Neoptera</taxon>
        <taxon>Endopterygota</taxon>
        <taxon>Diptera</taxon>
        <taxon>Nematocera</taxon>
        <taxon>Chironomoidea</taxon>
        <taxon>Chironomidae</taxon>
        <taxon>Clunio</taxon>
    </lineage>
</organism>
<accession>A0A1J1HYK9</accession>
<dbReference type="Proteomes" id="UP000183832">
    <property type="component" value="Unassembled WGS sequence"/>
</dbReference>